<organism evidence="7 8">
    <name type="scientific">Pseudovibrio ascidiaceicola</name>
    <dbReference type="NCBI Taxonomy" id="285279"/>
    <lineage>
        <taxon>Bacteria</taxon>
        <taxon>Pseudomonadati</taxon>
        <taxon>Pseudomonadota</taxon>
        <taxon>Alphaproteobacteria</taxon>
        <taxon>Hyphomicrobiales</taxon>
        <taxon>Stappiaceae</taxon>
        <taxon>Pseudovibrio</taxon>
    </lineage>
</organism>
<keyword evidence="5" id="KW-0732">Signal</keyword>
<dbReference type="InterPro" id="IPR009056">
    <property type="entry name" value="Cyt_c-like_dom"/>
</dbReference>
<keyword evidence="2 4" id="KW-0479">Metal-binding</keyword>
<evidence type="ECO:0000313" key="7">
    <source>
        <dbReference type="EMBL" id="SFL05490.1"/>
    </source>
</evidence>
<keyword evidence="3 4" id="KW-0408">Iron</keyword>
<evidence type="ECO:0000313" key="8">
    <source>
        <dbReference type="Proteomes" id="UP000199598"/>
    </source>
</evidence>
<evidence type="ECO:0000256" key="4">
    <source>
        <dbReference type="PROSITE-ProRule" id="PRU00433"/>
    </source>
</evidence>
<dbReference type="Proteomes" id="UP000199598">
    <property type="component" value="Unassembled WGS sequence"/>
</dbReference>
<dbReference type="InterPro" id="IPR036909">
    <property type="entry name" value="Cyt_c-like_dom_sf"/>
</dbReference>
<sequence length="123" mass="13071">MAKTERSAQNPLRSFLKAGLLALPLLTGAPFGAHADEEALKIIDREKLTDFVQQDCGSCHGLTLEGGLGGPILPENLEHMDSDVIQEVILGGLPGTAMPPWRGFLTETEAAFIAEGLKTGAFK</sequence>
<feature type="domain" description="Cytochrome c" evidence="6">
    <location>
        <begin position="43"/>
        <end position="121"/>
    </location>
</feature>
<evidence type="ECO:0000256" key="5">
    <source>
        <dbReference type="SAM" id="SignalP"/>
    </source>
</evidence>
<dbReference type="PROSITE" id="PS51007">
    <property type="entry name" value="CYTC"/>
    <property type="match status" value="1"/>
</dbReference>
<feature type="chain" id="PRO_5047512863" evidence="5">
    <location>
        <begin position="36"/>
        <end position="123"/>
    </location>
</feature>
<dbReference type="RefSeq" id="WP_093523166.1">
    <property type="nucleotide sequence ID" value="NZ_FOSK01000015.1"/>
</dbReference>
<evidence type="ECO:0000256" key="3">
    <source>
        <dbReference type="ARBA" id="ARBA00023004"/>
    </source>
</evidence>
<evidence type="ECO:0000259" key="6">
    <source>
        <dbReference type="PROSITE" id="PS51007"/>
    </source>
</evidence>
<reference evidence="7 8" key="1">
    <citation type="submission" date="2016-10" db="EMBL/GenBank/DDBJ databases">
        <authorList>
            <person name="Varghese N."/>
            <person name="Submissions S."/>
        </authorList>
    </citation>
    <scope>NUCLEOTIDE SEQUENCE [LARGE SCALE GENOMIC DNA]</scope>
    <source>
        <strain evidence="7 8">DSM 16392</strain>
    </source>
</reference>
<keyword evidence="8" id="KW-1185">Reference proteome</keyword>
<dbReference type="Pfam" id="PF13442">
    <property type="entry name" value="Cytochrome_CBB3"/>
    <property type="match status" value="1"/>
</dbReference>
<protein>
    <submittedName>
        <fullName evidence="7">Cytochrome c55X</fullName>
    </submittedName>
</protein>
<dbReference type="SUPFAM" id="SSF46626">
    <property type="entry name" value="Cytochrome c"/>
    <property type="match status" value="1"/>
</dbReference>
<comment type="caution">
    <text evidence="7">The sequence shown here is derived from an EMBL/GenBank/DDBJ whole genome shotgun (WGS) entry which is preliminary data.</text>
</comment>
<gene>
    <name evidence="7" type="ORF">SAMN04488518_11585</name>
</gene>
<dbReference type="Gene3D" id="1.10.760.10">
    <property type="entry name" value="Cytochrome c-like domain"/>
    <property type="match status" value="1"/>
</dbReference>
<accession>A0A1I4EKA3</accession>
<proteinExistence type="predicted"/>
<keyword evidence="1 4" id="KW-0349">Heme</keyword>
<evidence type="ECO:0000256" key="2">
    <source>
        <dbReference type="ARBA" id="ARBA00022723"/>
    </source>
</evidence>
<evidence type="ECO:0000256" key="1">
    <source>
        <dbReference type="ARBA" id="ARBA00022617"/>
    </source>
</evidence>
<name>A0A1I4EKA3_9HYPH</name>
<feature type="signal peptide" evidence="5">
    <location>
        <begin position="1"/>
        <end position="35"/>
    </location>
</feature>
<dbReference type="EMBL" id="FOSK01000015">
    <property type="protein sequence ID" value="SFL05490.1"/>
    <property type="molecule type" value="Genomic_DNA"/>
</dbReference>